<proteinExistence type="predicted"/>
<evidence type="ECO:0000313" key="1">
    <source>
        <dbReference type="EMBL" id="ADI40469.1"/>
    </source>
</evidence>
<name>D7P5N5_HYPDD</name>
<dbReference type="EMBL" id="GQ923582">
    <property type="protein sequence ID" value="ADI40469.1"/>
    <property type="molecule type" value="Genomic_DNA"/>
</dbReference>
<organism evidence="1">
    <name type="scientific">Hyposoter didymator</name>
    <name type="common">Parasitoid wasp</name>
    <name type="synonym">Ichneumon didymator</name>
    <dbReference type="NCBI Taxonomy" id="260305"/>
    <lineage>
        <taxon>Eukaryota</taxon>
        <taxon>Metazoa</taxon>
        <taxon>Ecdysozoa</taxon>
        <taxon>Arthropoda</taxon>
        <taxon>Hexapoda</taxon>
        <taxon>Insecta</taxon>
        <taxon>Pterygota</taxon>
        <taxon>Neoptera</taxon>
        <taxon>Endopterygota</taxon>
        <taxon>Hymenoptera</taxon>
        <taxon>Apocrita</taxon>
        <taxon>Ichneumonoidea</taxon>
        <taxon>Ichneumonidae</taxon>
        <taxon>Campopleginae</taxon>
        <taxon>Dusona group</taxon>
        <taxon>Hyposoter</taxon>
    </lineage>
</organism>
<protein>
    <submittedName>
        <fullName evidence="1">Uncharacterized protein U11</fullName>
    </submittedName>
</protein>
<reference evidence="1" key="1">
    <citation type="journal article" date="2010" name="PLoS Pathog.">
        <title>Analysis of virion structural components reveals vestiges of the ancestral ichnovirus genome.</title>
        <authorList>
            <person name="Volkoff A.-N."/>
            <person name="Jouan V."/>
            <person name="Urbach S."/>
            <person name="Samain S."/>
            <person name="Bergoin M."/>
            <person name="Wincker P."/>
            <person name="Demettre E."/>
            <person name="Cousserans F."/>
            <person name="Provost B."/>
            <person name="Coulibaly F."/>
            <person name="Legeai F."/>
            <person name="Beliveau C."/>
            <person name="Cusson M."/>
            <person name="Gyapay G."/>
            <person name="Drezen J.-M."/>
        </authorList>
    </citation>
    <scope>NUCLEOTIDE SEQUENCE</scope>
</reference>
<sequence>MEYKNSSMEFSDTLLDVLNFIDSYDLSTMDVINGHSSVHLDGLAMLIDEDGHEDTLHHVYSNQTDQSIGLERSKVMTYNQDQVAVQEQNVHQSTKGVFVLQTEDVTLWRSLMESSDLYKRHCSLLVHEGNSAVTLNHTAMAAMDTFIDIVLIEAVTNKSLAFLEKFVLPVKELVLHLHRCNLKLKHTFMSSIYVCKKCNGFIATDMQHTSFRMIRELKKSNQENVRMVINAVLDVFTYPSVLPWGIRENRSTVQSAVIGGKISSVYYRSLSSKDRTSFMDFLEVFVEYYRAVALEYRGFNISTAYCELQNLFSFGS</sequence>
<accession>D7P5N5</accession>
<gene>
    <name evidence="1" type="primary">U11</name>
</gene>
<dbReference type="AlphaFoldDB" id="D7P5N5"/>